<feature type="binding site" evidence="6">
    <location>
        <position position="182"/>
    </location>
    <ligand>
        <name>substrate</name>
    </ligand>
</feature>
<dbReference type="GO" id="GO:0005829">
    <property type="term" value="C:cytosol"/>
    <property type="evidence" value="ECO:0007669"/>
    <property type="project" value="TreeGrafter"/>
</dbReference>
<dbReference type="InterPro" id="IPR002467">
    <property type="entry name" value="Pept_M24A_MAP1"/>
</dbReference>
<evidence type="ECO:0000256" key="1">
    <source>
        <dbReference type="ARBA" id="ARBA00002521"/>
    </source>
</evidence>
<dbReference type="Gene3D" id="3.90.230.10">
    <property type="entry name" value="Creatinase/methionine aminopeptidase superfamily"/>
    <property type="match status" value="1"/>
</dbReference>
<protein>
    <recommendedName>
        <fullName evidence="6 7">Methionine aminopeptidase</fullName>
        <shortName evidence="6">MAP</shortName>
        <shortName evidence="6">MetAP</shortName>
        <ecNumber evidence="6 7">3.4.11.18</ecNumber>
    </recommendedName>
    <alternativeName>
        <fullName evidence="6">Peptidase M</fullName>
    </alternativeName>
</protein>
<feature type="binding site" evidence="6">
    <location>
        <position position="239"/>
    </location>
    <ligand>
        <name>a divalent metal cation</name>
        <dbReference type="ChEBI" id="CHEBI:60240"/>
        <label>1</label>
    </ligand>
</feature>
<dbReference type="EMBL" id="MFKP01000009">
    <property type="protein sequence ID" value="OGG44437.1"/>
    <property type="molecule type" value="Genomic_DNA"/>
</dbReference>
<feature type="binding site" evidence="6">
    <location>
        <position position="175"/>
    </location>
    <ligand>
        <name>a divalent metal cation</name>
        <dbReference type="ChEBI" id="CHEBI:60240"/>
        <label>2</label>
        <note>catalytic</note>
    </ligand>
</feature>
<dbReference type="InterPro" id="IPR001714">
    <property type="entry name" value="Pept_M24_MAP"/>
</dbReference>
<accession>A0A1F6C677</accession>
<dbReference type="Pfam" id="PF00557">
    <property type="entry name" value="Peptidase_M24"/>
    <property type="match status" value="1"/>
</dbReference>
<dbReference type="GO" id="GO:0070006">
    <property type="term" value="F:metalloaminopeptidase activity"/>
    <property type="evidence" value="ECO:0007669"/>
    <property type="project" value="UniProtKB-UniRule"/>
</dbReference>
<evidence type="ECO:0000256" key="5">
    <source>
        <dbReference type="ARBA" id="ARBA00022801"/>
    </source>
</evidence>
<comment type="similarity">
    <text evidence="6">Belongs to the peptidase M24A family. Methionine aminopeptidase type 1 subfamily.</text>
</comment>
<dbReference type="HAMAP" id="MF_01974">
    <property type="entry name" value="MetAP_1"/>
    <property type="match status" value="1"/>
</dbReference>
<comment type="cofactor">
    <cofactor evidence="6">
        <name>Co(2+)</name>
        <dbReference type="ChEBI" id="CHEBI:48828"/>
    </cofactor>
    <cofactor evidence="6">
        <name>Zn(2+)</name>
        <dbReference type="ChEBI" id="CHEBI:29105"/>
    </cofactor>
    <cofactor evidence="6">
        <name>Mn(2+)</name>
        <dbReference type="ChEBI" id="CHEBI:29035"/>
    </cofactor>
    <cofactor evidence="6">
        <name>Fe(2+)</name>
        <dbReference type="ChEBI" id="CHEBI:29033"/>
    </cofactor>
    <text evidence="6">Binds 2 divalent metal cations per subunit. Has a high-affinity and a low affinity metal-binding site. The true nature of the physiological cofactor is under debate. The enzyme is active with cobalt, zinc, manganese or divalent iron ions. Most likely, methionine aminopeptidases function as mononuclear Fe(2+)-metalloproteases under physiological conditions, and the catalytically relevant metal-binding site has been assigned to the histidine-containing high-affinity site.</text>
</comment>
<dbReference type="PANTHER" id="PTHR43330:SF27">
    <property type="entry name" value="METHIONINE AMINOPEPTIDASE"/>
    <property type="match status" value="1"/>
</dbReference>
<comment type="subunit">
    <text evidence="6">Monomer.</text>
</comment>
<organism evidence="9 10">
    <name type="scientific">Candidatus Kaiserbacteria bacterium RIFCSPHIGHO2_01_FULL_48_10</name>
    <dbReference type="NCBI Taxonomy" id="1798476"/>
    <lineage>
        <taxon>Bacteria</taxon>
        <taxon>Candidatus Kaiseribacteriota</taxon>
    </lineage>
</organism>
<comment type="function">
    <text evidence="1 6">Removes the N-terminal methionine from nascent proteins. The N-terminal methionine is often cleaved when the second residue in the primary sequence is small and uncharged (Met-Ala-, Cys, Gly, Pro, Ser, Thr, or Val). Requires deformylation of the N(alpha)-formylated initiator methionine before it can be hydrolyzed.</text>
</comment>
<dbReference type="GO" id="GO:0004239">
    <property type="term" value="F:initiator methionyl aminopeptidase activity"/>
    <property type="evidence" value="ECO:0007669"/>
    <property type="project" value="UniProtKB-UniRule"/>
</dbReference>
<feature type="binding site" evidence="6">
    <location>
        <position position="239"/>
    </location>
    <ligand>
        <name>a divalent metal cation</name>
        <dbReference type="ChEBI" id="CHEBI:60240"/>
        <label>2</label>
        <note>catalytic</note>
    </ligand>
</feature>
<dbReference type="CDD" id="cd01086">
    <property type="entry name" value="MetAP1"/>
    <property type="match status" value="1"/>
</dbReference>
<dbReference type="PANTHER" id="PTHR43330">
    <property type="entry name" value="METHIONINE AMINOPEPTIDASE"/>
    <property type="match status" value="1"/>
</dbReference>
<comment type="caution">
    <text evidence="9">The sequence shown here is derived from an EMBL/GenBank/DDBJ whole genome shotgun (WGS) entry which is preliminary data.</text>
</comment>
<dbReference type="InterPro" id="IPR000994">
    <property type="entry name" value="Pept_M24"/>
</dbReference>
<reference evidence="9 10" key="1">
    <citation type="journal article" date="2016" name="Nat. Commun.">
        <title>Thousands of microbial genomes shed light on interconnected biogeochemical processes in an aquifer system.</title>
        <authorList>
            <person name="Anantharaman K."/>
            <person name="Brown C.T."/>
            <person name="Hug L.A."/>
            <person name="Sharon I."/>
            <person name="Castelle C.J."/>
            <person name="Probst A.J."/>
            <person name="Thomas B.C."/>
            <person name="Singh A."/>
            <person name="Wilkins M.J."/>
            <person name="Karaoz U."/>
            <person name="Brodie E.L."/>
            <person name="Williams K.H."/>
            <person name="Hubbard S.S."/>
            <person name="Banfield J.F."/>
        </authorList>
    </citation>
    <scope>NUCLEOTIDE SEQUENCE [LARGE SCALE GENOMIC DNA]</scope>
</reference>
<dbReference type="EC" id="3.4.11.18" evidence="6 7"/>
<evidence type="ECO:0000256" key="3">
    <source>
        <dbReference type="ARBA" id="ARBA00022670"/>
    </source>
</evidence>
<feature type="binding site" evidence="6">
    <location>
        <position position="82"/>
    </location>
    <ligand>
        <name>substrate</name>
    </ligand>
</feature>
<dbReference type="SUPFAM" id="SSF55920">
    <property type="entry name" value="Creatinase/aminopeptidase"/>
    <property type="match status" value="1"/>
</dbReference>
<evidence type="ECO:0000313" key="10">
    <source>
        <dbReference type="Proteomes" id="UP000178249"/>
    </source>
</evidence>
<evidence type="ECO:0000256" key="4">
    <source>
        <dbReference type="ARBA" id="ARBA00022723"/>
    </source>
</evidence>
<evidence type="ECO:0000313" key="9">
    <source>
        <dbReference type="EMBL" id="OGG44437.1"/>
    </source>
</evidence>
<feature type="binding site" evidence="6">
    <location>
        <position position="112"/>
    </location>
    <ligand>
        <name>a divalent metal cation</name>
        <dbReference type="ChEBI" id="CHEBI:60240"/>
        <label>2</label>
        <note>catalytic</note>
    </ligand>
</feature>
<dbReference type="PRINTS" id="PR00599">
    <property type="entry name" value="MAPEPTIDASE"/>
</dbReference>
<dbReference type="NCBIfam" id="TIGR00500">
    <property type="entry name" value="met_pdase_I"/>
    <property type="match status" value="1"/>
</dbReference>
<evidence type="ECO:0000256" key="6">
    <source>
        <dbReference type="HAMAP-Rule" id="MF_01974"/>
    </source>
</evidence>
<gene>
    <name evidence="6" type="primary">map</name>
    <name evidence="9" type="ORF">A2841_00495</name>
</gene>
<sequence>MAIYTKDEIEALREGGKRLAQVVSAVAKATVPGVTTAELNALAEKLIRDTGDTPSFLGYTPKGAKRPFPAAICISLNDEVVHGIPNENPRAIQEGDIVGLDCGITHKGLITDHAVTAIAGKGDANAKKLLSETEKALMAGIKAAKGGARVGDISAAVEEIGVENGYGIVYELGGHGVGHVVHEEPYIPNVGEAGTGPELVEGTVIAIEPMFTEGDDRVKLLSDGYTYATKDGSRAAHFEHTILITKNGAEILTKV</sequence>
<evidence type="ECO:0000256" key="7">
    <source>
        <dbReference type="RuleBase" id="RU003653"/>
    </source>
</evidence>
<keyword evidence="3 6" id="KW-0645">Protease</keyword>
<evidence type="ECO:0000256" key="2">
    <source>
        <dbReference type="ARBA" id="ARBA00022438"/>
    </source>
</evidence>
<keyword evidence="2 6" id="KW-0031">Aminopeptidase</keyword>
<feature type="binding site" evidence="6">
    <location>
        <position position="101"/>
    </location>
    <ligand>
        <name>a divalent metal cation</name>
        <dbReference type="ChEBI" id="CHEBI:60240"/>
        <label>1</label>
    </ligand>
</feature>
<dbReference type="GO" id="GO:0046872">
    <property type="term" value="F:metal ion binding"/>
    <property type="evidence" value="ECO:0007669"/>
    <property type="project" value="UniProtKB-UniRule"/>
</dbReference>
<evidence type="ECO:0000259" key="8">
    <source>
        <dbReference type="Pfam" id="PF00557"/>
    </source>
</evidence>
<dbReference type="InterPro" id="IPR036005">
    <property type="entry name" value="Creatinase/aminopeptidase-like"/>
</dbReference>
<feature type="domain" description="Peptidase M24" evidence="8">
    <location>
        <begin position="10"/>
        <end position="246"/>
    </location>
</feature>
<feature type="binding site" evidence="6">
    <location>
        <position position="208"/>
    </location>
    <ligand>
        <name>a divalent metal cation</name>
        <dbReference type="ChEBI" id="CHEBI:60240"/>
        <label>2</label>
        <note>catalytic</note>
    </ligand>
</feature>
<feature type="binding site" evidence="6">
    <location>
        <position position="112"/>
    </location>
    <ligand>
        <name>a divalent metal cation</name>
        <dbReference type="ChEBI" id="CHEBI:60240"/>
        <label>1</label>
    </ligand>
</feature>
<keyword evidence="5 6" id="KW-0378">Hydrolase</keyword>
<keyword evidence="4 6" id="KW-0479">Metal-binding</keyword>
<proteinExistence type="inferred from homology"/>
<comment type="catalytic activity">
    <reaction evidence="6 7">
        <text>Release of N-terminal amino acids, preferentially methionine, from peptides and arylamides.</text>
        <dbReference type="EC" id="3.4.11.18"/>
    </reaction>
</comment>
<dbReference type="Proteomes" id="UP000178249">
    <property type="component" value="Unassembled WGS sequence"/>
</dbReference>
<dbReference type="AlphaFoldDB" id="A0A1F6C677"/>
<name>A0A1F6C677_9BACT</name>
<dbReference type="GO" id="GO:0006508">
    <property type="term" value="P:proteolysis"/>
    <property type="evidence" value="ECO:0007669"/>
    <property type="project" value="UniProtKB-KW"/>
</dbReference>